<dbReference type="SUPFAM" id="SSF53098">
    <property type="entry name" value="Ribonuclease H-like"/>
    <property type="match status" value="1"/>
</dbReference>
<dbReference type="Proteomes" id="UP000324897">
    <property type="component" value="Unassembled WGS sequence"/>
</dbReference>
<sequence length="153" mass="16724">MSKEKQYEVPKWIPPPRGIAKINVDATLSKNHSIVAVAAVARSDRGDFLGASAVVMHGITEAETAEILACREGLSLASDLLVPRFRLANDCAMAIRNIQGDGMGQYGHIVREIKVRQLSFGFVEFIHKSRRSNIDAHTLARKFIASSVGMCGF</sequence>
<reference evidence="2 3" key="1">
    <citation type="journal article" date="2019" name="Sci. Rep.">
        <title>A high-quality genome of Eragrostis curvula grass provides insights into Poaceae evolution and supports new strategies to enhance forage quality.</title>
        <authorList>
            <person name="Carballo J."/>
            <person name="Santos B.A.C.M."/>
            <person name="Zappacosta D."/>
            <person name="Garbus I."/>
            <person name="Selva J.P."/>
            <person name="Gallo C.A."/>
            <person name="Diaz A."/>
            <person name="Albertini E."/>
            <person name="Caccamo M."/>
            <person name="Echenique V."/>
        </authorList>
    </citation>
    <scope>NUCLEOTIDE SEQUENCE [LARGE SCALE GENOMIC DNA]</scope>
    <source>
        <strain evidence="3">cv. Victoria</strain>
        <tissue evidence="2">Leaf</tissue>
    </source>
</reference>
<feature type="non-terminal residue" evidence="2">
    <location>
        <position position="153"/>
    </location>
</feature>
<evidence type="ECO:0000259" key="1">
    <source>
        <dbReference type="Pfam" id="PF13456"/>
    </source>
</evidence>
<protein>
    <recommendedName>
        <fullName evidence="1">RNase H type-1 domain-containing protein</fullName>
    </recommendedName>
</protein>
<dbReference type="CDD" id="cd06222">
    <property type="entry name" value="RNase_H_like"/>
    <property type="match status" value="1"/>
</dbReference>
<dbReference type="Pfam" id="PF13456">
    <property type="entry name" value="RVT_3"/>
    <property type="match status" value="1"/>
</dbReference>
<accession>A0A5J9T4M8</accession>
<proteinExistence type="predicted"/>
<dbReference type="InterPro" id="IPR002156">
    <property type="entry name" value="RNaseH_domain"/>
</dbReference>
<organism evidence="2 3">
    <name type="scientific">Eragrostis curvula</name>
    <name type="common">weeping love grass</name>
    <dbReference type="NCBI Taxonomy" id="38414"/>
    <lineage>
        <taxon>Eukaryota</taxon>
        <taxon>Viridiplantae</taxon>
        <taxon>Streptophyta</taxon>
        <taxon>Embryophyta</taxon>
        <taxon>Tracheophyta</taxon>
        <taxon>Spermatophyta</taxon>
        <taxon>Magnoliopsida</taxon>
        <taxon>Liliopsida</taxon>
        <taxon>Poales</taxon>
        <taxon>Poaceae</taxon>
        <taxon>PACMAD clade</taxon>
        <taxon>Chloridoideae</taxon>
        <taxon>Eragrostideae</taxon>
        <taxon>Eragrostidinae</taxon>
        <taxon>Eragrostis</taxon>
    </lineage>
</organism>
<keyword evidence="3" id="KW-1185">Reference proteome</keyword>
<evidence type="ECO:0000313" key="2">
    <source>
        <dbReference type="EMBL" id="TVU05431.1"/>
    </source>
</evidence>
<dbReference type="PANTHER" id="PTHR47074">
    <property type="entry name" value="BNAC02G40300D PROTEIN"/>
    <property type="match status" value="1"/>
</dbReference>
<gene>
    <name evidence="2" type="ORF">EJB05_48595</name>
</gene>
<name>A0A5J9T4M8_9POAL</name>
<comment type="caution">
    <text evidence="2">The sequence shown here is derived from an EMBL/GenBank/DDBJ whole genome shotgun (WGS) entry which is preliminary data.</text>
</comment>
<dbReference type="InterPro" id="IPR044730">
    <property type="entry name" value="RNase_H-like_dom_plant"/>
</dbReference>
<feature type="domain" description="RNase H type-1" evidence="1">
    <location>
        <begin position="23"/>
        <end position="142"/>
    </location>
</feature>
<dbReference type="InterPro" id="IPR052929">
    <property type="entry name" value="RNase_H-like_EbsB-rel"/>
</dbReference>
<evidence type="ECO:0000313" key="3">
    <source>
        <dbReference type="Proteomes" id="UP000324897"/>
    </source>
</evidence>
<dbReference type="AlphaFoldDB" id="A0A5J9T4M8"/>
<dbReference type="Gene3D" id="3.30.420.10">
    <property type="entry name" value="Ribonuclease H-like superfamily/Ribonuclease H"/>
    <property type="match status" value="1"/>
</dbReference>
<dbReference type="OrthoDB" id="1906820at2759"/>
<dbReference type="Gramene" id="TVU05431">
    <property type="protein sequence ID" value="TVU05431"/>
    <property type="gene ID" value="EJB05_48595"/>
</dbReference>
<dbReference type="GO" id="GO:0004523">
    <property type="term" value="F:RNA-DNA hybrid ribonuclease activity"/>
    <property type="evidence" value="ECO:0007669"/>
    <property type="project" value="InterPro"/>
</dbReference>
<dbReference type="PANTHER" id="PTHR47074:SF73">
    <property type="entry name" value="OS04G0448401 PROTEIN"/>
    <property type="match status" value="1"/>
</dbReference>
<dbReference type="EMBL" id="RWGY01000051">
    <property type="protein sequence ID" value="TVU05431.1"/>
    <property type="molecule type" value="Genomic_DNA"/>
</dbReference>
<dbReference type="InterPro" id="IPR012337">
    <property type="entry name" value="RNaseH-like_sf"/>
</dbReference>
<dbReference type="InterPro" id="IPR036397">
    <property type="entry name" value="RNaseH_sf"/>
</dbReference>
<dbReference type="GO" id="GO:0003676">
    <property type="term" value="F:nucleic acid binding"/>
    <property type="evidence" value="ECO:0007669"/>
    <property type="project" value="InterPro"/>
</dbReference>